<dbReference type="PANTHER" id="PTHR31303">
    <property type="entry name" value="CTP-DEPENDENT DIACYLGLYCEROL KINASE 1"/>
    <property type="match status" value="1"/>
</dbReference>
<reference evidence="2" key="1">
    <citation type="journal article" date="2015" name="Proc. Natl. Acad. Sci. U.S.A.">
        <title>Networks of energetic and metabolic interactions define dynamics in microbial communities.</title>
        <authorList>
            <person name="Embree M."/>
            <person name="Liu J.K."/>
            <person name="Al-Bassam M.M."/>
            <person name="Zengler K."/>
        </authorList>
    </citation>
    <scope>NUCLEOTIDE SEQUENCE</scope>
</reference>
<feature type="transmembrane region" description="Helical" evidence="1">
    <location>
        <begin position="99"/>
        <end position="117"/>
    </location>
</feature>
<dbReference type="InterPro" id="IPR037997">
    <property type="entry name" value="Dgk1-like"/>
</dbReference>
<dbReference type="PANTHER" id="PTHR31303:SF1">
    <property type="entry name" value="CTP-DEPENDENT DIACYLGLYCEROL KINASE 1"/>
    <property type="match status" value="1"/>
</dbReference>
<dbReference type="GO" id="GO:0004143">
    <property type="term" value="F:ATP-dependent diacylglycerol kinase activity"/>
    <property type="evidence" value="ECO:0007669"/>
    <property type="project" value="InterPro"/>
</dbReference>
<dbReference type="AlphaFoldDB" id="A0A0W8FZ25"/>
<organism evidence="2">
    <name type="scientific">hydrocarbon metagenome</name>
    <dbReference type="NCBI Taxonomy" id="938273"/>
    <lineage>
        <taxon>unclassified sequences</taxon>
        <taxon>metagenomes</taxon>
        <taxon>ecological metagenomes</taxon>
    </lineage>
</organism>
<feature type="transmembrane region" description="Helical" evidence="1">
    <location>
        <begin position="52"/>
        <end position="78"/>
    </location>
</feature>
<keyword evidence="1" id="KW-1133">Transmembrane helix</keyword>
<name>A0A0W8FZ25_9ZZZZ</name>
<keyword evidence="1" id="KW-0812">Transmembrane</keyword>
<keyword evidence="2" id="KW-0808">Transferase</keyword>
<evidence type="ECO:0000313" key="2">
    <source>
        <dbReference type="EMBL" id="KUG26164.1"/>
    </source>
</evidence>
<evidence type="ECO:0000256" key="1">
    <source>
        <dbReference type="SAM" id="Phobius"/>
    </source>
</evidence>
<keyword evidence="1" id="KW-0472">Membrane</keyword>
<gene>
    <name evidence="2" type="ORF">ASZ90_003997</name>
</gene>
<dbReference type="EMBL" id="LNQE01000521">
    <property type="protein sequence ID" value="KUG26164.1"/>
    <property type="molecule type" value="Genomic_DNA"/>
</dbReference>
<proteinExistence type="predicted"/>
<accession>A0A0W8FZ25</accession>
<comment type="caution">
    <text evidence="2">The sequence shown here is derived from an EMBL/GenBank/DDBJ whole genome shotgun (WGS) entry which is preliminary data.</text>
</comment>
<feature type="transmembrane region" description="Helical" evidence="1">
    <location>
        <begin position="152"/>
        <end position="169"/>
    </location>
</feature>
<sequence length="182" mass="19817">MILVPLVIISISADLYRFRNPSFGNFFYKIFGFLLRDHEKDHAKRNLNGATYVLIAAVITILIFPKVVAVSAFAILIISDISAALIGRRFGKIKFLSKSLEGTAAFFITACIVILLAPKVAGLPVEYLIGFTAAFIGAIAENISYGYADDNLTVPLSIGISMWVLYSLLLPNMDLVLSGVPN</sequence>
<feature type="transmembrane region" description="Helical" evidence="1">
    <location>
        <begin position="123"/>
        <end position="140"/>
    </location>
</feature>
<keyword evidence="2" id="KW-0418">Kinase</keyword>
<protein>
    <submittedName>
        <fullName evidence="2">Phytol kinase</fullName>
    </submittedName>
</protein>